<dbReference type="AlphaFoldDB" id="A0A367RQW4"/>
<sequence length="83" mass="9230">MKVKQLAIRLDQGTYDWLADQAIKSQKTMSDVARGIFEANQMTEGTRRAYGECLEYLASVDSNDFLVGLDALVEAIKEVKTNG</sequence>
<dbReference type="EMBL" id="LXQE01000125">
    <property type="protein sequence ID" value="RCJ38110.1"/>
    <property type="molecule type" value="Genomic_DNA"/>
</dbReference>
<name>A0A367RQW4_NOSPU</name>
<evidence type="ECO:0000313" key="1">
    <source>
        <dbReference type="EMBL" id="RCJ38110.1"/>
    </source>
</evidence>
<evidence type="ECO:0000313" key="2">
    <source>
        <dbReference type="Proteomes" id="UP000252085"/>
    </source>
</evidence>
<comment type="caution">
    <text evidence="1">The sequence shown here is derived from an EMBL/GenBank/DDBJ whole genome shotgun (WGS) entry which is preliminary data.</text>
</comment>
<protein>
    <recommendedName>
        <fullName evidence="3">CopG family transcriptional regulator</fullName>
    </recommendedName>
</protein>
<reference evidence="1 2" key="1">
    <citation type="submission" date="2016-04" db="EMBL/GenBank/DDBJ databases">
        <authorList>
            <person name="Evans L.H."/>
            <person name="Alamgir A."/>
            <person name="Owens N."/>
            <person name="Weber N.D."/>
            <person name="Virtaneva K."/>
            <person name="Barbian K."/>
            <person name="Babar A."/>
            <person name="Rosenke K."/>
        </authorList>
    </citation>
    <scope>NUCLEOTIDE SEQUENCE [LARGE SCALE GENOMIC DNA]</scope>
    <source>
        <strain evidence="1">NIES-2108</strain>
    </source>
</reference>
<proteinExistence type="predicted"/>
<evidence type="ECO:0008006" key="3">
    <source>
        <dbReference type="Google" id="ProtNLM"/>
    </source>
</evidence>
<accession>A0A367RQW4</accession>
<organism evidence="1 2">
    <name type="scientific">Nostoc punctiforme NIES-2108</name>
    <dbReference type="NCBI Taxonomy" id="1356359"/>
    <lineage>
        <taxon>Bacteria</taxon>
        <taxon>Bacillati</taxon>
        <taxon>Cyanobacteriota</taxon>
        <taxon>Cyanophyceae</taxon>
        <taxon>Nostocales</taxon>
        <taxon>Nostocaceae</taxon>
        <taxon>Nostoc</taxon>
    </lineage>
</organism>
<dbReference type="Proteomes" id="UP000252085">
    <property type="component" value="Unassembled WGS sequence"/>
</dbReference>
<gene>
    <name evidence="1" type="ORF">A6769_10175</name>
</gene>